<comment type="caution">
    <text evidence="2">The sequence shown here is derived from an EMBL/GenBank/DDBJ whole genome shotgun (WGS) entry which is preliminary data.</text>
</comment>
<evidence type="ECO:0000256" key="1">
    <source>
        <dbReference type="SAM" id="MobiDB-lite"/>
    </source>
</evidence>
<reference evidence="2 4" key="1">
    <citation type="journal article" date="2023" name="Arcadia Sci">
        <title>De novo assembly of a long-read Amblyomma americanum tick genome.</title>
        <authorList>
            <person name="Chou S."/>
            <person name="Poskanzer K.E."/>
            <person name="Rollins M."/>
            <person name="Thuy-Boun P.S."/>
        </authorList>
    </citation>
    <scope>NUCLEOTIDE SEQUENCE [LARGE SCALE GENOMIC DNA]</scope>
    <source>
        <strain evidence="2">F_SG_1</strain>
        <tissue evidence="2">Salivary glands</tissue>
    </source>
</reference>
<organism evidence="2 4">
    <name type="scientific">Amblyomma americanum</name>
    <name type="common">Lone star tick</name>
    <dbReference type="NCBI Taxonomy" id="6943"/>
    <lineage>
        <taxon>Eukaryota</taxon>
        <taxon>Metazoa</taxon>
        <taxon>Ecdysozoa</taxon>
        <taxon>Arthropoda</taxon>
        <taxon>Chelicerata</taxon>
        <taxon>Arachnida</taxon>
        <taxon>Acari</taxon>
        <taxon>Parasitiformes</taxon>
        <taxon>Ixodida</taxon>
        <taxon>Ixodoidea</taxon>
        <taxon>Ixodidae</taxon>
        <taxon>Amblyomminae</taxon>
        <taxon>Amblyomma</taxon>
    </lineage>
</organism>
<feature type="region of interest" description="Disordered" evidence="1">
    <location>
        <begin position="44"/>
        <end position="93"/>
    </location>
</feature>
<dbReference type="EMBL" id="JARKHS020028310">
    <property type="protein sequence ID" value="KAK8764392.1"/>
    <property type="molecule type" value="Genomic_DNA"/>
</dbReference>
<sequence length="93" mass="9870">MVPPNLAPATAGAPAYGYPGPQPPVPAMMTSPVAPYPQQNYYQNQAPPYPQEGLYVGSNMGPPLQQPSTIPMPSPSAPPEPPPPYGYRANYPH</sequence>
<feature type="compositionally biased region" description="Pro residues" evidence="1">
    <location>
        <begin position="70"/>
        <end position="85"/>
    </location>
</feature>
<dbReference type="EMBL" id="JARKHS020027630">
    <property type="protein sequence ID" value="KAK8765200.1"/>
    <property type="molecule type" value="Genomic_DNA"/>
</dbReference>
<feature type="region of interest" description="Disordered" evidence="1">
    <location>
        <begin position="1"/>
        <end position="22"/>
    </location>
</feature>
<feature type="compositionally biased region" description="Low complexity" evidence="1">
    <location>
        <begin position="7"/>
        <end position="19"/>
    </location>
</feature>
<reference evidence="2" key="3">
    <citation type="submission" date="2024-02" db="EMBL/GenBank/DDBJ databases">
        <authorList>
            <person name="Mcdaniel E.A."/>
            <person name="Celebi F.M."/>
            <person name="Reiter T."/>
            <person name="Weiss E.C."/>
            <person name="Chou S."/>
        </authorList>
    </citation>
    <scope>NUCLEOTIDE SEQUENCE</scope>
    <source>
        <strain evidence="2">F_SG_1</strain>
        <tissue evidence="2">Salivary glands</tissue>
    </source>
</reference>
<gene>
    <name evidence="3" type="ORF">V5799_032197</name>
    <name evidence="2" type="ORF">V5799_032999</name>
</gene>
<name>A0AAQ4DPK2_AMBAM</name>
<dbReference type="Proteomes" id="UP001321473">
    <property type="component" value="Unassembled WGS sequence"/>
</dbReference>
<protein>
    <submittedName>
        <fullName evidence="2">Uncharacterized protein</fullName>
    </submittedName>
</protein>
<evidence type="ECO:0000313" key="4">
    <source>
        <dbReference type="Proteomes" id="UP001321473"/>
    </source>
</evidence>
<proteinExistence type="predicted"/>
<keyword evidence="4" id="KW-1185">Reference proteome</keyword>
<accession>A0AAQ4DPK2</accession>
<dbReference type="AlphaFoldDB" id="A0AAQ4DPK2"/>
<evidence type="ECO:0000313" key="3">
    <source>
        <dbReference type="EMBL" id="KAK8765200.1"/>
    </source>
</evidence>
<evidence type="ECO:0000313" key="2">
    <source>
        <dbReference type="EMBL" id="KAK8764392.1"/>
    </source>
</evidence>
<reference evidence="2" key="2">
    <citation type="submission" date="2023-03" db="EMBL/GenBank/DDBJ databases">
        <authorList>
            <person name="Thuy-Boun P."/>
        </authorList>
    </citation>
    <scope>NUCLEOTIDE SEQUENCE</scope>
    <source>
        <strain evidence="2">F_SG_1</strain>
        <tissue evidence="2">Salivary glands</tissue>
    </source>
</reference>